<gene>
    <name evidence="1" type="ORF">BDQ12DRAFT_102362</name>
</gene>
<proteinExistence type="predicted"/>
<evidence type="ECO:0000313" key="2">
    <source>
        <dbReference type="Proteomes" id="UP000308652"/>
    </source>
</evidence>
<name>A0A5C3M0B3_9AGAR</name>
<dbReference type="EMBL" id="ML213602">
    <property type="protein sequence ID" value="TFK38814.1"/>
    <property type="molecule type" value="Genomic_DNA"/>
</dbReference>
<dbReference type="AlphaFoldDB" id="A0A5C3M0B3"/>
<organism evidence="1 2">
    <name type="scientific">Crucibulum laeve</name>
    <dbReference type="NCBI Taxonomy" id="68775"/>
    <lineage>
        <taxon>Eukaryota</taxon>
        <taxon>Fungi</taxon>
        <taxon>Dikarya</taxon>
        <taxon>Basidiomycota</taxon>
        <taxon>Agaricomycotina</taxon>
        <taxon>Agaricomycetes</taxon>
        <taxon>Agaricomycetidae</taxon>
        <taxon>Agaricales</taxon>
        <taxon>Agaricineae</taxon>
        <taxon>Nidulariaceae</taxon>
        <taxon>Crucibulum</taxon>
    </lineage>
</organism>
<keyword evidence="2" id="KW-1185">Reference proteome</keyword>
<dbReference type="Proteomes" id="UP000308652">
    <property type="component" value="Unassembled WGS sequence"/>
</dbReference>
<protein>
    <submittedName>
        <fullName evidence="1">Uncharacterized protein</fullName>
    </submittedName>
</protein>
<reference evidence="1 2" key="1">
    <citation type="journal article" date="2019" name="Nat. Ecol. Evol.">
        <title>Megaphylogeny resolves global patterns of mushroom evolution.</title>
        <authorList>
            <person name="Varga T."/>
            <person name="Krizsan K."/>
            <person name="Foldi C."/>
            <person name="Dima B."/>
            <person name="Sanchez-Garcia M."/>
            <person name="Sanchez-Ramirez S."/>
            <person name="Szollosi G.J."/>
            <person name="Szarkandi J.G."/>
            <person name="Papp V."/>
            <person name="Albert L."/>
            <person name="Andreopoulos W."/>
            <person name="Angelini C."/>
            <person name="Antonin V."/>
            <person name="Barry K.W."/>
            <person name="Bougher N.L."/>
            <person name="Buchanan P."/>
            <person name="Buyck B."/>
            <person name="Bense V."/>
            <person name="Catcheside P."/>
            <person name="Chovatia M."/>
            <person name="Cooper J."/>
            <person name="Damon W."/>
            <person name="Desjardin D."/>
            <person name="Finy P."/>
            <person name="Geml J."/>
            <person name="Haridas S."/>
            <person name="Hughes K."/>
            <person name="Justo A."/>
            <person name="Karasinski D."/>
            <person name="Kautmanova I."/>
            <person name="Kiss B."/>
            <person name="Kocsube S."/>
            <person name="Kotiranta H."/>
            <person name="LaButti K.M."/>
            <person name="Lechner B.E."/>
            <person name="Liimatainen K."/>
            <person name="Lipzen A."/>
            <person name="Lukacs Z."/>
            <person name="Mihaltcheva S."/>
            <person name="Morgado L.N."/>
            <person name="Niskanen T."/>
            <person name="Noordeloos M.E."/>
            <person name="Ohm R.A."/>
            <person name="Ortiz-Santana B."/>
            <person name="Ovrebo C."/>
            <person name="Racz N."/>
            <person name="Riley R."/>
            <person name="Savchenko A."/>
            <person name="Shiryaev A."/>
            <person name="Soop K."/>
            <person name="Spirin V."/>
            <person name="Szebenyi C."/>
            <person name="Tomsovsky M."/>
            <person name="Tulloss R.E."/>
            <person name="Uehling J."/>
            <person name="Grigoriev I.V."/>
            <person name="Vagvolgyi C."/>
            <person name="Papp T."/>
            <person name="Martin F.M."/>
            <person name="Miettinen O."/>
            <person name="Hibbett D.S."/>
            <person name="Nagy L.G."/>
        </authorList>
    </citation>
    <scope>NUCLEOTIDE SEQUENCE [LARGE SCALE GENOMIC DNA]</scope>
    <source>
        <strain evidence="1 2">CBS 166.37</strain>
    </source>
</reference>
<evidence type="ECO:0000313" key="1">
    <source>
        <dbReference type="EMBL" id="TFK38814.1"/>
    </source>
</evidence>
<sequence>MFALVTPTLLEGRSIQCRALQPRRRSRSVANHSLELQERRPSWLTYNSLGRTGFILTTFQPWTYLLEKPLPHYPLPHHSSAPHHPTLQQVHRSLKVAFKNAVYRDQLWRRLSTIDHLGRLCSQRGQRLFHNHRIFNWFHWSRRHLRPLLPHVSSISAPRRLHR</sequence>
<accession>A0A5C3M0B3</accession>